<dbReference type="EMBL" id="JAWDJX010000055">
    <property type="protein sequence ID" value="KAK3047897.1"/>
    <property type="molecule type" value="Genomic_DNA"/>
</dbReference>
<keyword evidence="2" id="KW-1185">Reference proteome</keyword>
<evidence type="ECO:0000313" key="1">
    <source>
        <dbReference type="EMBL" id="KAK3047897.1"/>
    </source>
</evidence>
<dbReference type="Proteomes" id="UP001271007">
    <property type="component" value="Unassembled WGS sequence"/>
</dbReference>
<dbReference type="AlphaFoldDB" id="A0AAJ0DD89"/>
<protein>
    <submittedName>
        <fullName evidence="1">Uncharacterized protein</fullName>
    </submittedName>
</protein>
<sequence>MPNTSDHHRIMLAIDYFVAWYQCPMKLKLPAVSKQQVESWGISTAGIEWVDGDFDHLDQPFFLNMSQDPSMYIKQTPKGVEDWRARETGKFEFDKAVVSDQNYWTPE</sequence>
<evidence type="ECO:0000313" key="2">
    <source>
        <dbReference type="Proteomes" id="UP001271007"/>
    </source>
</evidence>
<name>A0AAJ0DD89_9PEZI</name>
<gene>
    <name evidence="1" type="ORF">LTR09_010722</name>
</gene>
<proteinExistence type="predicted"/>
<organism evidence="1 2">
    <name type="scientific">Extremus antarcticus</name>
    <dbReference type="NCBI Taxonomy" id="702011"/>
    <lineage>
        <taxon>Eukaryota</taxon>
        <taxon>Fungi</taxon>
        <taxon>Dikarya</taxon>
        <taxon>Ascomycota</taxon>
        <taxon>Pezizomycotina</taxon>
        <taxon>Dothideomycetes</taxon>
        <taxon>Dothideomycetidae</taxon>
        <taxon>Mycosphaerellales</taxon>
        <taxon>Extremaceae</taxon>
        <taxon>Extremus</taxon>
    </lineage>
</organism>
<comment type="caution">
    <text evidence="1">The sequence shown here is derived from an EMBL/GenBank/DDBJ whole genome shotgun (WGS) entry which is preliminary data.</text>
</comment>
<accession>A0AAJ0DD89</accession>
<reference evidence="1" key="1">
    <citation type="submission" date="2023-04" db="EMBL/GenBank/DDBJ databases">
        <title>Black Yeasts Isolated from many extreme environments.</title>
        <authorList>
            <person name="Coleine C."/>
            <person name="Stajich J.E."/>
            <person name="Selbmann L."/>
        </authorList>
    </citation>
    <scope>NUCLEOTIDE SEQUENCE</scope>
    <source>
        <strain evidence="1">CCFEE 5312</strain>
    </source>
</reference>